<dbReference type="CDD" id="cd02966">
    <property type="entry name" value="TlpA_like_family"/>
    <property type="match status" value="1"/>
</dbReference>
<evidence type="ECO:0000313" key="8">
    <source>
        <dbReference type="Proteomes" id="UP001168528"/>
    </source>
</evidence>
<evidence type="ECO:0000256" key="1">
    <source>
        <dbReference type="ARBA" id="ARBA00004196"/>
    </source>
</evidence>
<dbReference type="PROSITE" id="PS51352">
    <property type="entry name" value="THIOREDOXIN_2"/>
    <property type="match status" value="1"/>
</dbReference>
<organism evidence="7 8">
    <name type="scientific">Rhodocytophaga aerolata</name>
    <dbReference type="NCBI Taxonomy" id="455078"/>
    <lineage>
        <taxon>Bacteria</taxon>
        <taxon>Pseudomonadati</taxon>
        <taxon>Bacteroidota</taxon>
        <taxon>Cytophagia</taxon>
        <taxon>Cytophagales</taxon>
        <taxon>Rhodocytophagaceae</taxon>
        <taxon>Rhodocytophaga</taxon>
    </lineage>
</organism>
<comment type="caution">
    <text evidence="7">The sequence shown here is derived from an EMBL/GenBank/DDBJ whole genome shotgun (WGS) entry which is preliminary data.</text>
</comment>
<dbReference type="PANTHER" id="PTHR42852:SF6">
    <property type="entry name" value="THIOL:DISULFIDE INTERCHANGE PROTEIN DSBE"/>
    <property type="match status" value="1"/>
</dbReference>
<feature type="chain" id="PRO_5045055152" evidence="5">
    <location>
        <begin position="26"/>
        <end position="379"/>
    </location>
</feature>
<feature type="signal peptide" evidence="5">
    <location>
        <begin position="1"/>
        <end position="25"/>
    </location>
</feature>
<dbReference type="SUPFAM" id="SSF52833">
    <property type="entry name" value="Thioredoxin-like"/>
    <property type="match status" value="1"/>
</dbReference>
<dbReference type="PROSITE" id="PS51257">
    <property type="entry name" value="PROKAR_LIPOPROTEIN"/>
    <property type="match status" value="1"/>
</dbReference>
<evidence type="ECO:0000256" key="4">
    <source>
        <dbReference type="ARBA" id="ARBA00023284"/>
    </source>
</evidence>
<keyword evidence="5" id="KW-0732">Signal</keyword>
<dbReference type="RefSeq" id="WP_302035947.1">
    <property type="nucleotide sequence ID" value="NZ_JAUKPO010000001.1"/>
</dbReference>
<sequence length="379" mass="42870">MKKLFIFFFSALLFSCESQSQPSQAQTKSGTAQEVTINGKVKHPNTGYVVLTELKENGFQSVDSVKLKKDNTFTLKRKVNEPGFYMVNFFNQQKVLVILDKNNVDIAADGNNPAGDFTLKGSKDVEDLQKITKAQNELQGKVNSLGVKFQEANDKKDEKAREKIQAEYFTMQADFNNRIKELIREIGPNLASWYATNLLNPEEEYVFLDSLSKGFEKQMPNSKFVKEFKTKLAQYKNVVTVGQPAPEISLNNPEGNPISLSSLRGKYVLIDFWASWCGPCRQENPNVVRMYNKFKGKNFEIFGVSLDKSKEKWLEAIQKDQLSWVHVSDLKYWQSAGAEAYGVQSIPATFLVDPSGKVIAKNLRGKALEDKLTQILSKQ</sequence>
<evidence type="ECO:0000256" key="2">
    <source>
        <dbReference type="ARBA" id="ARBA00022748"/>
    </source>
</evidence>
<dbReference type="InterPro" id="IPR017937">
    <property type="entry name" value="Thioredoxin_CS"/>
</dbReference>
<keyword evidence="4" id="KW-0676">Redox-active center</keyword>
<keyword evidence="2" id="KW-0201">Cytochrome c-type biogenesis</keyword>
<accession>A0ABT8R1M5</accession>
<dbReference type="Pfam" id="PF00578">
    <property type="entry name" value="AhpC-TSA"/>
    <property type="match status" value="1"/>
</dbReference>
<comment type="subcellular location">
    <subcellularLocation>
        <location evidence="1">Cell envelope</location>
    </subcellularLocation>
</comment>
<reference evidence="7" key="1">
    <citation type="submission" date="2023-07" db="EMBL/GenBank/DDBJ databases">
        <title>The genome sequence of Rhodocytophaga aerolata KACC 12507.</title>
        <authorList>
            <person name="Zhang X."/>
        </authorList>
    </citation>
    <scope>NUCLEOTIDE SEQUENCE</scope>
    <source>
        <strain evidence="7">KACC 12507</strain>
    </source>
</reference>
<dbReference type="PROSITE" id="PS00194">
    <property type="entry name" value="THIOREDOXIN_1"/>
    <property type="match status" value="1"/>
</dbReference>
<dbReference type="EMBL" id="JAUKPO010000001">
    <property type="protein sequence ID" value="MDO1445153.1"/>
    <property type="molecule type" value="Genomic_DNA"/>
</dbReference>
<dbReference type="InterPro" id="IPR000866">
    <property type="entry name" value="AhpC/TSA"/>
</dbReference>
<proteinExistence type="predicted"/>
<dbReference type="Pfam" id="PF14289">
    <property type="entry name" value="DUF4369"/>
    <property type="match status" value="1"/>
</dbReference>
<dbReference type="InterPro" id="IPR050553">
    <property type="entry name" value="Thioredoxin_ResA/DsbE_sf"/>
</dbReference>
<feature type="domain" description="Thioredoxin" evidence="6">
    <location>
        <begin position="239"/>
        <end position="379"/>
    </location>
</feature>
<dbReference type="Gene3D" id="3.40.30.10">
    <property type="entry name" value="Glutaredoxin"/>
    <property type="match status" value="1"/>
</dbReference>
<dbReference type="InterPro" id="IPR025380">
    <property type="entry name" value="DUF4369"/>
</dbReference>
<evidence type="ECO:0000256" key="3">
    <source>
        <dbReference type="ARBA" id="ARBA00023157"/>
    </source>
</evidence>
<dbReference type="InterPro" id="IPR036249">
    <property type="entry name" value="Thioredoxin-like_sf"/>
</dbReference>
<keyword evidence="8" id="KW-1185">Reference proteome</keyword>
<name>A0ABT8R1M5_9BACT</name>
<evidence type="ECO:0000313" key="7">
    <source>
        <dbReference type="EMBL" id="MDO1445153.1"/>
    </source>
</evidence>
<gene>
    <name evidence="7" type="ORF">Q0590_02770</name>
</gene>
<dbReference type="InterPro" id="IPR013766">
    <property type="entry name" value="Thioredoxin_domain"/>
</dbReference>
<protein>
    <submittedName>
        <fullName evidence="7">TlpA disulfide reductase family protein</fullName>
    </submittedName>
</protein>
<dbReference type="PANTHER" id="PTHR42852">
    <property type="entry name" value="THIOL:DISULFIDE INTERCHANGE PROTEIN DSBE"/>
    <property type="match status" value="1"/>
</dbReference>
<evidence type="ECO:0000259" key="6">
    <source>
        <dbReference type="PROSITE" id="PS51352"/>
    </source>
</evidence>
<evidence type="ECO:0000256" key="5">
    <source>
        <dbReference type="SAM" id="SignalP"/>
    </source>
</evidence>
<keyword evidence="3" id="KW-1015">Disulfide bond</keyword>
<dbReference type="Proteomes" id="UP001168528">
    <property type="component" value="Unassembled WGS sequence"/>
</dbReference>